<evidence type="ECO:0000313" key="2">
    <source>
        <dbReference type="Proteomes" id="UP000033618"/>
    </source>
</evidence>
<accession>A0A0F5K5A3</accession>
<protein>
    <submittedName>
        <fullName evidence="1">Uncharacterized protein</fullName>
    </submittedName>
</protein>
<comment type="caution">
    <text evidence="1">The sequence shown here is derived from an EMBL/GenBank/DDBJ whole genome shotgun (WGS) entry which is preliminary data.</text>
</comment>
<evidence type="ECO:0000313" key="1">
    <source>
        <dbReference type="EMBL" id="KKB65283.1"/>
    </source>
</evidence>
<dbReference type="PATRIC" id="fig|28092.6.peg.292"/>
<reference evidence="1 2" key="1">
    <citation type="submission" date="2015-03" db="EMBL/GenBank/DDBJ databases">
        <title>Draft Genome Sequence of Burkholderia andropogonis type strain ICMP2807, isolated from Sorghum bicolor.</title>
        <authorList>
            <person name="Lopes-Santos L."/>
            <person name="Castro D.B."/>
            <person name="Ottoboni L.M."/>
            <person name="Park D."/>
            <person name="Weirc B.S."/>
            <person name="Destefano S.A."/>
        </authorList>
    </citation>
    <scope>NUCLEOTIDE SEQUENCE [LARGE SCALE GENOMIC DNA]</scope>
    <source>
        <strain evidence="1 2">ICMP2807</strain>
    </source>
</reference>
<keyword evidence="2" id="KW-1185">Reference proteome</keyword>
<dbReference type="EMBL" id="LAQU01000001">
    <property type="protein sequence ID" value="KKB65283.1"/>
    <property type="molecule type" value="Genomic_DNA"/>
</dbReference>
<sequence>MCALTSLPRTPPVVIGSNDETSEMQHRYGNRELGLHAIAFASAATPPHDIDCTTDHSALAPDGRPK</sequence>
<gene>
    <name evidence="1" type="ORF">WM40_01305</name>
</gene>
<organism evidence="1 2">
    <name type="scientific">Robbsia andropogonis</name>
    <dbReference type="NCBI Taxonomy" id="28092"/>
    <lineage>
        <taxon>Bacteria</taxon>
        <taxon>Pseudomonadati</taxon>
        <taxon>Pseudomonadota</taxon>
        <taxon>Betaproteobacteria</taxon>
        <taxon>Burkholderiales</taxon>
        <taxon>Burkholderiaceae</taxon>
        <taxon>Robbsia</taxon>
    </lineage>
</organism>
<proteinExistence type="predicted"/>
<dbReference type="Proteomes" id="UP000033618">
    <property type="component" value="Unassembled WGS sequence"/>
</dbReference>
<dbReference type="AlphaFoldDB" id="A0A0F5K5A3"/>
<name>A0A0F5K5A3_9BURK</name>